<evidence type="ECO:0000313" key="1">
    <source>
        <dbReference type="EMBL" id="GAH47456.1"/>
    </source>
</evidence>
<organism evidence="1">
    <name type="scientific">marine sediment metagenome</name>
    <dbReference type="NCBI Taxonomy" id="412755"/>
    <lineage>
        <taxon>unclassified sequences</taxon>
        <taxon>metagenomes</taxon>
        <taxon>ecological metagenomes</taxon>
    </lineage>
</organism>
<protein>
    <submittedName>
        <fullName evidence="1">Uncharacterized protein</fullName>
    </submittedName>
</protein>
<comment type="caution">
    <text evidence="1">The sequence shown here is derived from an EMBL/GenBank/DDBJ whole genome shotgun (WGS) entry which is preliminary data.</text>
</comment>
<proteinExistence type="predicted"/>
<dbReference type="EMBL" id="BARU01024043">
    <property type="protein sequence ID" value="GAH47456.1"/>
    <property type="molecule type" value="Genomic_DNA"/>
</dbReference>
<dbReference type="AlphaFoldDB" id="X1FP82"/>
<accession>X1FP82</accession>
<sequence>MGNKDTSSIKKCRERVLHLVIDIALEEGITIYETIAGIKNILNEEE</sequence>
<gene>
    <name evidence="1" type="ORF">S03H2_38944</name>
</gene>
<name>X1FP82_9ZZZZ</name>
<reference evidence="1" key="1">
    <citation type="journal article" date="2014" name="Front. Microbiol.">
        <title>High frequency of phylogenetically diverse reductive dehalogenase-homologous genes in deep subseafloor sedimentary metagenomes.</title>
        <authorList>
            <person name="Kawai M."/>
            <person name="Futagami T."/>
            <person name="Toyoda A."/>
            <person name="Takaki Y."/>
            <person name="Nishi S."/>
            <person name="Hori S."/>
            <person name="Arai W."/>
            <person name="Tsubouchi T."/>
            <person name="Morono Y."/>
            <person name="Uchiyama I."/>
            <person name="Ito T."/>
            <person name="Fujiyama A."/>
            <person name="Inagaki F."/>
            <person name="Takami H."/>
        </authorList>
    </citation>
    <scope>NUCLEOTIDE SEQUENCE</scope>
    <source>
        <strain evidence="1">Expedition CK06-06</strain>
    </source>
</reference>